<keyword evidence="6" id="KW-0256">Endoplasmic reticulum</keyword>
<sequence>MPWLDWLVSERVKKNVCAYLIQRYVGQFFEEKLTSDQLSVDLFNGTGSVEKISLDVQALNELSEKQNWPLEFVDGFVEKMQISIPWITILKESSFVEIHGLKITVQPKQRNEYAASMFESMWNSMTSSLKLAEEYAKSEAKIVNDESPYEGLELFAKTIDSLLSRVQVKFVNTIIQVEHVPKDSMTGVGIVINIDLMEYSDEAGNDPYKAEASEQDDETAKKAYVVQTFTTKNFNIEGVTVSTVEFPSKARTFSRSMMSNLSQDNDDDGQHSFTTFVDNSDEEEDDKEEFVASQSSADAGSKLNEFEDQRHVVLFAKFSKKQVIKVHMKQSEDVSAPKVSIEVNLGHLVLFLSPRQVHMLIELAAGLASPDLEDHSNVPQKSRCVEKPMTAVDYRRVENELQLQMRTPQLQAAGLQALHGWSGTPIDESDTEEAFLPLRNSASEMYDSAMSGFSGSLDSSISSSAPSTIYTENTSRSRRKSRAQVIDNDPTAEISHFRIQVASLGLILLHEDLLNLNLDGNSFVLSSVVQMQKTAEKFFDSLKDFAFLDTAASDLDQASAFFSDRCKLNHIRLMAVPVHIEAKEKTTSSSFSISGSLHTSKFQILECLFESSNDKSEVIPLLKFEESPKPPISLSFRHIERTVRSSRKNNPPKTDINFNLGKCEVEFDITIIDRITALLNSPPVCVIEKKGTTQHPWFGEPPILEIQRVECVTDIKIATPCLGLKVRFPIPDFRPSHDLNRTPWWKRHVRPDHLLLRCYNATFNTSSHSSQTVSEYAFQFSDADVHYNETEKGAPIYIAKIGRDETYISSMQEVLKNPRVIVRFFSQSKQLELDEPDDIMTQSTFSPSFLMKPDNGPFTSKRVIHHSHDKQSHEEEELIIPGDKEEVEEFIRQATESTRMHIDISLSAVKMQLVSKHVYELIYNRINNDLLLWESNAPKAKPKSTNYYEAYPNVMPDTQDIFSACKSGVQYESESDSEDISEGEGAILFYSTYDRPKSAISQLPVTKEVLKQSNLVLSLQIAYGVLSCNTPVRDSTTNNVIPGHLGDFLLNVENATIFLVNGYKGDQDLGYISVQVGHAELHHCEMMPTPSVGSNFFNEKGGGAHLHPTLYKSEKGVLAEIKNDNSIRDMLTVACKIESKHETHNVKTIRVALGLNQATLRHRMCIEPNTWISQMLDFFNVTDYPIPGYVSKEVLTELHVHMWDCAIDYRPLYLPLRSVITLGCFRMTSHLSEKSNTSTLRFLAEDCAFLISDKAPPKKGVPSNAPVDIKRDYVNVISLGLFELSLRTTDKNSKTHPHIDMRATNDCVHIYTCSDSGRALTQLITYIATDGDLKLLENASNTDSAYSSPRHHPTDQELISVDQVQDISKLTKSQHQQVNELLGEALEEPEVEPRQENFSDEYNTGARLFFFPDENQVISCNTQCKPLPQVVKELGDITLQCDEEDSDDDFYFVDEETGLGLFPKNGVPEIKWLTNDPVRILENHFFVPVGKKDLLKTPDNFPVPKYQYTLCEMNIIWHMYGGNDFRIPSQKKKDKNVSFSDGKLHDPVTFSNREQIRFTQNYFGSKTKAQPKMSWKVRGGINRDHRVLMELELNKVRFQHEIYPETAYHASRQVLLISELEIRDVLANSEFNKFLYQYTSEAKPKQSQGHMIAIKAVHIRPDKNLAAEECCLRLSILPLRFNIDQDSLKFLVNFFSELGRGPDEECEMTASYSKQNTPTHQPPIMTINVEKEKKKEEEPEQVVEDNLIMLDPNHFDEKPKSPETTVVIDNSKQPVYFRNVVFGPDVPIKIDYQGKRVELADGSLASLLIGLVMGLGQLNCSELRLKRISYRHGLLGVDKLAAFLLQEWLSDIKKNQLPSLLSGVGPIYSLVQLFQGIKDLFWMPIEQYQKDGRIVRGIQRGANSFTTSTAMAALELTSRLIHLIQLTAETAYDMLSPGPSVRKLTRPKGKKKRYNQPQDIREGVANAYWLVKEGLGETAGTIVQVASHEHEQKGYSGAVGGVLRQIPPTILKPIIIASEATSNVLGGMKYQLIPDARNEANQKWRTKDE</sequence>
<dbReference type="PANTHER" id="PTHR13190:SF1">
    <property type="entry name" value="AUTOPHAGY-RELATED 2, ISOFORM A"/>
    <property type="match status" value="1"/>
</dbReference>
<dbReference type="GO" id="GO:0006869">
    <property type="term" value="P:lipid transport"/>
    <property type="evidence" value="ECO:0007669"/>
    <property type="project" value="UniProtKB-KW"/>
</dbReference>
<dbReference type="GO" id="GO:0005789">
    <property type="term" value="C:endoplasmic reticulum membrane"/>
    <property type="evidence" value="ECO:0007669"/>
    <property type="project" value="UniProtKB-SubCell"/>
</dbReference>
<evidence type="ECO:0000256" key="5">
    <source>
        <dbReference type="ARBA" id="ARBA00022448"/>
    </source>
</evidence>
<dbReference type="GO" id="GO:0006914">
    <property type="term" value="P:autophagy"/>
    <property type="evidence" value="ECO:0007669"/>
    <property type="project" value="UniProtKB-KW"/>
</dbReference>
<evidence type="ECO:0000256" key="6">
    <source>
        <dbReference type="ARBA" id="ARBA00022824"/>
    </source>
</evidence>
<comment type="subcellular location">
    <subcellularLocation>
        <location evidence="1">Endoplasmic reticulum membrane</location>
        <topology evidence="1">Peripheral membrane protein</topology>
    </subcellularLocation>
    <subcellularLocation>
        <location evidence="2">Preautophagosomal structure membrane</location>
        <topology evidence="2">Peripheral membrane protein</topology>
    </subcellularLocation>
</comment>
<evidence type="ECO:0000313" key="14">
    <source>
        <dbReference type="Proteomes" id="UP001516400"/>
    </source>
</evidence>
<gene>
    <name evidence="13" type="ORF">HHI36_000162</name>
</gene>
<evidence type="ECO:0000256" key="12">
    <source>
        <dbReference type="SAM" id="MobiDB-lite"/>
    </source>
</evidence>
<feature type="region of interest" description="Disordered" evidence="12">
    <location>
        <begin position="259"/>
        <end position="288"/>
    </location>
</feature>
<evidence type="ECO:0000256" key="4">
    <source>
        <dbReference type="ARBA" id="ARBA00018070"/>
    </source>
</evidence>
<dbReference type="InterPro" id="IPR026849">
    <property type="entry name" value="ATG2"/>
</dbReference>
<keyword evidence="8" id="KW-0445">Lipid transport</keyword>
<evidence type="ECO:0000256" key="9">
    <source>
        <dbReference type="ARBA" id="ARBA00023136"/>
    </source>
</evidence>
<feature type="region of interest" description="Disordered" evidence="12">
    <location>
        <begin position="462"/>
        <end position="484"/>
    </location>
</feature>
<proteinExistence type="inferred from homology"/>
<evidence type="ECO:0000256" key="11">
    <source>
        <dbReference type="ARBA" id="ARBA00024615"/>
    </source>
</evidence>
<comment type="caution">
    <text evidence="13">The sequence shown here is derived from an EMBL/GenBank/DDBJ whole genome shotgun (WGS) entry which is preliminary data.</text>
</comment>
<organism evidence="13 14">
    <name type="scientific">Cryptolaemus montrouzieri</name>
    <dbReference type="NCBI Taxonomy" id="559131"/>
    <lineage>
        <taxon>Eukaryota</taxon>
        <taxon>Metazoa</taxon>
        <taxon>Ecdysozoa</taxon>
        <taxon>Arthropoda</taxon>
        <taxon>Hexapoda</taxon>
        <taxon>Insecta</taxon>
        <taxon>Pterygota</taxon>
        <taxon>Neoptera</taxon>
        <taxon>Endopterygota</taxon>
        <taxon>Coleoptera</taxon>
        <taxon>Polyphaga</taxon>
        <taxon>Cucujiformia</taxon>
        <taxon>Coccinelloidea</taxon>
        <taxon>Coccinellidae</taxon>
        <taxon>Scymninae</taxon>
        <taxon>Scymnini</taxon>
        <taxon>Cryptolaemus</taxon>
    </lineage>
</organism>
<feature type="compositionally biased region" description="Acidic residues" evidence="12">
    <location>
        <begin position="279"/>
        <end position="288"/>
    </location>
</feature>
<evidence type="ECO:0000256" key="10">
    <source>
        <dbReference type="ARBA" id="ARBA00024479"/>
    </source>
</evidence>
<keyword evidence="9" id="KW-0472">Membrane</keyword>
<protein>
    <recommendedName>
        <fullName evidence="4">Autophagy-related protein 2</fullName>
    </recommendedName>
</protein>
<name>A0ABD2P472_9CUCU</name>
<evidence type="ECO:0000256" key="1">
    <source>
        <dbReference type="ARBA" id="ARBA00004406"/>
    </source>
</evidence>
<evidence type="ECO:0000256" key="7">
    <source>
        <dbReference type="ARBA" id="ARBA00023006"/>
    </source>
</evidence>
<keyword evidence="7" id="KW-0072">Autophagy</keyword>
<comment type="catalytic activity">
    <reaction evidence="10">
        <text>a 1,2-diacyl-sn-glycero-3-phospho-L-serine(in) = a 1,2-diacyl-sn-glycero-3-phospho-L-serine(out)</text>
        <dbReference type="Rhea" id="RHEA:38663"/>
        <dbReference type="ChEBI" id="CHEBI:57262"/>
    </reaction>
</comment>
<comment type="catalytic activity">
    <reaction evidence="11">
        <text>a 1,2-diacyl-sn-glycero-3-phosphoethanolamine(in) = a 1,2-diacyl-sn-glycero-3-phosphoethanolamine(out)</text>
        <dbReference type="Rhea" id="RHEA:38895"/>
        <dbReference type="ChEBI" id="CHEBI:64612"/>
    </reaction>
</comment>
<evidence type="ECO:0000256" key="2">
    <source>
        <dbReference type="ARBA" id="ARBA00004623"/>
    </source>
</evidence>
<dbReference type="Pfam" id="PF13329">
    <property type="entry name" value="ATG2_CAD"/>
    <property type="match status" value="3"/>
</dbReference>
<dbReference type="GO" id="GO:0034045">
    <property type="term" value="C:phagophore assembly site membrane"/>
    <property type="evidence" value="ECO:0007669"/>
    <property type="project" value="UniProtKB-SubCell"/>
</dbReference>
<keyword evidence="14" id="KW-1185">Reference proteome</keyword>
<dbReference type="EMBL" id="JABFTP020000185">
    <property type="protein sequence ID" value="KAL3285630.1"/>
    <property type="molecule type" value="Genomic_DNA"/>
</dbReference>
<evidence type="ECO:0000256" key="8">
    <source>
        <dbReference type="ARBA" id="ARBA00023055"/>
    </source>
</evidence>
<comment type="similarity">
    <text evidence="3">Belongs to the ATG2 family.</text>
</comment>
<dbReference type="PANTHER" id="PTHR13190">
    <property type="entry name" value="AUTOPHAGY-RELATED 2, ISOFORM A"/>
    <property type="match status" value="1"/>
</dbReference>
<reference evidence="13 14" key="1">
    <citation type="journal article" date="2021" name="BMC Biol.">
        <title>Horizontally acquired antibacterial genes associated with adaptive radiation of ladybird beetles.</title>
        <authorList>
            <person name="Li H.S."/>
            <person name="Tang X.F."/>
            <person name="Huang Y.H."/>
            <person name="Xu Z.Y."/>
            <person name="Chen M.L."/>
            <person name="Du X.Y."/>
            <person name="Qiu B.Y."/>
            <person name="Chen P.T."/>
            <person name="Zhang W."/>
            <person name="Slipinski A."/>
            <person name="Escalona H.E."/>
            <person name="Waterhouse R.M."/>
            <person name="Zwick A."/>
            <person name="Pang H."/>
        </authorList>
    </citation>
    <scope>NUCLEOTIDE SEQUENCE [LARGE SCALE GENOMIC DNA]</scope>
    <source>
        <strain evidence="13">SYSU2018</strain>
    </source>
</reference>
<accession>A0ABD2P472</accession>
<evidence type="ECO:0000313" key="13">
    <source>
        <dbReference type="EMBL" id="KAL3285630.1"/>
    </source>
</evidence>
<dbReference type="Proteomes" id="UP001516400">
    <property type="component" value="Unassembled WGS sequence"/>
</dbReference>
<evidence type="ECO:0000256" key="3">
    <source>
        <dbReference type="ARBA" id="ARBA00009714"/>
    </source>
</evidence>
<keyword evidence="5" id="KW-0813">Transport</keyword>